<name>A0A556MQ48_9FLAO</name>
<proteinExistence type="predicted"/>
<evidence type="ECO:0000313" key="1">
    <source>
        <dbReference type="EMBL" id="TSJ41995.1"/>
    </source>
</evidence>
<dbReference type="CDD" id="cd02440">
    <property type="entry name" value="AdoMet_MTases"/>
    <property type="match status" value="1"/>
</dbReference>
<dbReference type="PANTHER" id="PTHR43861:SF6">
    <property type="entry name" value="METHYLTRANSFERASE TYPE 11"/>
    <property type="match status" value="1"/>
</dbReference>
<organism evidence="1 2">
    <name type="scientific">Fluviicola chungangensis</name>
    <dbReference type="NCBI Taxonomy" id="2597671"/>
    <lineage>
        <taxon>Bacteria</taxon>
        <taxon>Pseudomonadati</taxon>
        <taxon>Bacteroidota</taxon>
        <taxon>Flavobacteriia</taxon>
        <taxon>Flavobacteriales</taxon>
        <taxon>Crocinitomicaceae</taxon>
        <taxon>Fluviicola</taxon>
    </lineage>
</organism>
<dbReference type="EMBL" id="VLPL01000006">
    <property type="protein sequence ID" value="TSJ41995.1"/>
    <property type="molecule type" value="Genomic_DNA"/>
</dbReference>
<dbReference type="OrthoDB" id="9791837at2"/>
<dbReference type="InterPro" id="IPR029063">
    <property type="entry name" value="SAM-dependent_MTases_sf"/>
</dbReference>
<gene>
    <name evidence="1" type="ORF">FO442_12960</name>
</gene>
<dbReference type="Pfam" id="PF13489">
    <property type="entry name" value="Methyltransf_23"/>
    <property type="match status" value="1"/>
</dbReference>
<keyword evidence="1" id="KW-0808">Transferase</keyword>
<dbReference type="GO" id="GO:0008168">
    <property type="term" value="F:methyltransferase activity"/>
    <property type="evidence" value="ECO:0007669"/>
    <property type="project" value="UniProtKB-KW"/>
</dbReference>
<dbReference type="SUPFAM" id="SSF53335">
    <property type="entry name" value="S-adenosyl-L-methionine-dependent methyltransferases"/>
    <property type="match status" value="1"/>
</dbReference>
<dbReference type="PANTHER" id="PTHR43861">
    <property type="entry name" value="TRANS-ACONITATE 2-METHYLTRANSFERASE-RELATED"/>
    <property type="match status" value="1"/>
</dbReference>
<dbReference type="Proteomes" id="UP000316008">
    <property type="component" value="Unassembled WGS sequence"/>
</dbReference>
<keyword evidence="1" id="KW-0489">Methyltransferase</keyword>
<dbReference type="AlphaFoldDB" id="A0A556MQ48"/>
<dbReference type="Gene3D" id="3.40.50.150">
    <property type="entry name" value="Vaccinia Virus protein VP39"/>
    <property type="match status" value="1"/>
</dbReference>
<dbReference type="RefSeq" id="WP_144333626.1">
    <property type="nucleotide sequence ID" value="NZ_VLPL01000006.1"/>
</dbReference>
<reference evidence="1 2" key="1">
    <citation type="submission" date="2019-07" db="EMBL/GenBank/DDBJ databases">
        <authorList>
            <person name="Huq M.A."/>
        </authorList>
    </citation>
    <scope>NUCLEOTIDE SEQUENCE [LARGE SCALE GENOMIC DNA]</scope>
    <source>
        <strain evidence="1 2">MAH-3</strain>
    </source>
</reference>
<dbReference type="GO" id="GO:0032259">
    <property type="term" value="P:methylation"/>
    <property type="evidence" value="ECO:0007669"/>
    <property type="project" value="UniProtKB-KW"/>
</dbReference>
<accession>A0A556MQ48</accession>
<keyword evidence="2" id="KW-1185">Reference proteome</keyword>
<comment type="caution">
    <text evidence="1">The sequence shown here is derived from an EMBL/GenBank/DDBJ whole genome shotgun (WGS) entry which is preliminary data.</text>
</comment>
<evidence type="ECO:0000313" key="2">
    <source>
        <dbReference type="Proteomes" id="UP000316008"/>
    </source>
</evidence>
<protein>
    <submittedName>
        <fullName evidence="1">Class I SAM-dependent methyltransferase</fullName>
    </submittedName>
</protein>
<sequence>MDSPETTSFLKNKYGYLEIAEKPSPEELANYYAEIYFQTSQGAYEAVYSEQELTFFDNSNHIKSEVITRFFKGNVSGRKLLDVGCGEGFTMDYFFRNGWSVTGIDYSIDGVQRQNPDMESFVLQGDIYQRIGELIQKKEQYDVICILNVLEHVIDPILILKQLRELVSPGGLLIILVPNDFSVLQEKLLSDKKISRQFWVKIPDHLNYFSKESLVALCEDHGFSLHKCLSDFPIDYFLANPDSNYIEDGTKGKNCHRARMWLDNLHCSVSIPKTIDLYEAFANLGSGRQLTAYFTKS</sequence>